<comment type="caution">
    <text evidence="1">The sequence shown here is derived from an EMBL/GenBank/DDBJ whole genome shotgun (WGS) entry which is preliminary data.</text>
</comment>
<proteinExistence type="predicted"/>
<keyword evidence="2" id="KW-1185">Reference proteome</keyword>
<evidence type="ECO:0000313" key="1">
    <source>
        <dbReference type="EMBL" id="GAA3524398.1"/>
    </source>
</evidence>
<accession>A0ABP6V0U2</accession>
<gene>
    <name evidence="1" type="ORF">GCM10022393_43570</name>
</gene>
<sequence>MEYFVGKIGWINRTKVDRTLPLETLEKPHQCIRSLGDKLMIDVDGDEIEVPLNAFYTVSSELKFKPYEKVKYLSSKGKLGYGVIVEIHFHINKNEYFYFLEVNGVMKTRRYFEEDLQKIEE</sequence>
<protein>
    <submittedName>
        <fullName evidence="1">Uncharacterized protein</fullName>
    </submittedName>
</protein>
<evidence type="ECO:0000313" key="2">
    <source>
        <dbReference type="Proteomes" id="UP001500459"/>
    </source>
</evidence>
<reference evidence="2" key="1">
    <citation type="journal article" date="2019" name="Int. J. Syst. Evol. Microbiol.">
        <title>The Global Catalogue of Microorganisms (GCM) 10K type strain sequencing project: providing services to taxonomists for standard genome sequencing and annotation.</title>
        <authorList>
            <consortium name="The Broad Institute Genomics Platform"/>
            <consortium name="The Broad Institute Genome Sequencing Center for Infectious Disease"/>
            <person name="Wu L."/>
            <person name="Ma J."/>
        </authorList>
    </citation>
    <scope>NUCLEOTIDE SEQUENCE [LARGE SCALE GENOMIC DNA]</scope>
    <source>
        <strain evidence="2">JCM 17106</strain>
    </source>
</reference>
<dbReference type="RefSeq" id="WP_344931090.1">
    <property type="nucleotide sequence ID" value="NZ_BAABCW010000063.1"/>
</dbReference>
<organism evidence="1 2">
    <name type="scientific">Aquimarina addita</name>
    <dbReference type="NCBI Taxonomy" id="870485"/>
    <lineage>
        <taxon>Bacteria</taxon>
        <taxon>Pseudomonadati</taxon>
        <taxon>Bacteroidota</taxon>
        <taxon>Flavobacteriia</taxon>
        <taxon>Flavobacteriales</taxon>
        <taxon>Flavobacteriaceae</taxon>
        <taxon>Aquimarina</taxon>
    </lineage>
</organism>
<name>A0ABP6V0U2_9FLAO</name>
<dbReference type="EMBL" id="BAABCW010000063">
    <property type="protein sequence ID" value="GAA3524398.1"/>
    <property type="molecule type" value="Genomic_DNA"/>
</dbReference>
<dbReference type="Proteomes" id="UP001500459">
    <property type="component" value="Unassembled WGS sequence"/>
</dbReference>